<evidence type="ECO:0000313" key="5">
    <source>
        <dbReference type="EMBL" id="THW59866.1"/>
    </source>
</evidence>
<dbReference type="PIRSF" id="PIRSF001434">
    <property type="entry name" value="CGS"/>
    <property type="match status" value="1"/>
</dbReference>
<dbReference type="EMBL" id="QZAN01000070">
    <property type="protein sequence ID" value="THW59866.1"/>
    <property type="molecule type" value="Genomic_DNA"/>
</dbReference>
<reference evidence="5 6" key="1">
    <citation type="submission" date="2018-10" db="EMBL/GenBank/DDBJ databases">
        <title>Fifty Aureobasidium pullulans genomes reveal a recombining polyextremotolerant generalist.</title>
        <authorList>
            <person name="Gostincar C."/>
            <person name="Turk M."/>
            <person name="Zajc J."/>
            <person name="Gunde-Cimerman N."/>
        </authorList>
    </citation>
    <scope>NUCLEOTIDE SEQUENCE [LARGE SCALE GENOMIC DNA]</scope>
    <source>
        <strain evidence="5 6">EXF-10751</strain>
    </source>
</reference>
<evidence type="ECO:0000313" key="6">
    <source>
        <dbReference type="Proteomes" id="UP000310421"/>
    </source>
</evidence>
<dbReference type="InterPro" id="IPR015421">
    <property type="entry name" value="PyrdxlP-dep_Trfase_major"/>
</dbReference>
<keyword evidence="5" id="KW-0456">Lyase</keyword>
<comment type="caution">
    <text evidence="5">The sequence shown here is derived from an EMBL/GenBank/DDBJ whole genome shotgun (WGS) entry which is preliminary data.</text>
</comment>
<comment type="cofactor">
    <cofactor evidence="1 4">
        <name>pyridoxal 5'-phosphate</name>
        <dbReference type="ChEBI" id="CHEBI:597326"/>
    </cofactor>
</comment>
<feature type="modified residue" description="N6-(pyridoxal phosphate)lysine" evidence="3">
    <location>
        <position position="234"/>
    </location>
</feature>
<dbReference type="AlphaFoldDB" id="A0A4S8Z497"/>
<evidence type="ECO:0000256" key="3">
    <source>
        <dbReference type="PIRSR" id="PIRSR001434-2"/>
    </source>
</evidence>
<dbReference type="Gene3D" id="3.40.640.10">
    <property type="entry name" value="Type I PLP-dependent aspartate aminotransferase-like (Major domain)"/>
    <property type="match status" value="1"/>
</dbReference>
<dbReference type="SUPFAM" id="SSF53383">
    <property type="entry name" value="PLP-dependent transferases"/>
    <property type="match status" value="1"/>
</dbReference>
<evidence type="ECO:0000256" key="2">
    <source>
        <dbReference type="ARBA" id="ARBA00022898"/>
    </source>
</evidence>
<accession>A0A4S8Z497</accession>
<dbReference type="InterPro" id="IPR015424">
    <property type="entry name" value="PyrdxlP-dep_Trfase"/>
</dbReference>
<keyword evidence="2 3" id="KW-0663">Pyridoxal phosphate</keyword>
<dbReference type="GO" id="GO:0005737">
    <property type="term" value="C:cytoplasm"/>
    <property type="evidence" value="ECO:0007669"/>
    <property type="project" value="TreeGrafter"/>
</dbReference>
<dbReference type="PROSITE" id="PS00868">
    <property type="entry name" value="CYS_MET_METAB_PP"/>
    <property type="match status" value="1"/>
</dbReference>
<evidence type="ECO:0000256" key="1">
    <source>
        <dbReference type="ARBA" id="ARBA00001933"/>
    </source>
</evidence>
<dbReference type="GO" id="GO:0019346">
    <property type="term" value="P:transsulfuration"/>
    <property type="evidence" value="ECO:0007669"/>
    <property type="project" value="InterPro"/>
</dbReference>
<dbReference type="GO" id="GO:0016846">
    <property type="term" value="F:carbon-sulfur lyase activity"/>
    <property type="evidence" value="ECO:0007669"/>
    <property type="project" value="TreeGrafter"/>
</dbReference>
<dbReference type="FunFam" id="3.90.1150.10:FF:000066">
    <property type="entry name" value="Putative cystathionine beta-lyase"/>
    <property type="match status" value="1"/>
</dbReference>
<dbReference type="InterPro" id="IPR000277">
    <property type="entry name" value="Cys/Met-Metab_PyrdxlP-dep_enz"/>
</dbReference>
<dbReference type="InterPro" id="IPR054542">
    <property type="entry name" value="Cys_met_metab_PP"/>
</dbReference>
<dbReference type="FunFam" id="3.40.640.10:FF:000072">
    <property type="entry name" value="Putative cystathionine beta-lyase"/>
    <property type="match status" value="1"/>
</dbReference>
<dbReference type="InterPro" id="IPR015422">
    <property type="entry name" value="PyrdxlP-dep_Trfase_small"/>
</dbReference>
<proteinExistence type="inferred from homology"/>
<dbReference type="Proteomes" id="UP000310421">
    <property type="component" value="Unassembled WGS sequence"/>
</dbReference>
<comment type="similarity">
    <text evidence="4">Belongs to the trans-sulfuration enzymes family.</text>
</comment>
<sequence length="430" mass="47499">MLQASSHLLFLLSYHDITSTMDPSRYQPSTLAVHGDDPLNDSTDVAPAMHVSTTYRYPEDPEKLVPFSMDDVMAGRDPLKPGSGADPLIYSREAAPNTSRLETILSHLLKGPALTYSSGLAAFHAMLVALNPKVVAIGDGYHGCHGVLKIFQKLTHCKIVDVHNPDTWEDLGEGDVVHLETPLNPTGEAYEIEKYAKWAHERGAVLTIDATFAPPPLQNPFDFGADYVMHSGTKYFGGHSDMLCGVVAINPARPNATKEYWGMWDERVCLGGVMGSLEGWLGVRSMRTFELRITRQSETTTALVQWLATLQAGEGPKEDVAVVQKAVARVQHASLQKDDMHWLAKQMPGGYNPVFAIWMSSEKFARCLPSKLHLFHHATSLGGVESLIEWRRMSDDKIDPRVLRVSIGVENVEDLKRDLLEAFKAVLSDA</sequence>
<evidence type="ECO:0000256" key="4">
    <source>
        <dbReference type="RuleBase" id="RU362118"/>
    </source>
</evidence>
<dbReference type="PANTHER" id="PTHR11808:SF35">
    <property type="entry name" value="CYSTATHIONINE GAMMA-SYNTHASE (AFU_ORTHOLOGUE AFUA_7G01590)"/>
    <property type="match status" value="1"/>
</dbReference>
<dbReference type="GO" id="GO:0030170">
    <property type="term" value="F:pyridoxal phosphate binding"/>
    <property type="evidence" value="ECO:0007669"/>
    <property type="project" value="InterPro"/>
</dbReference>
<protein>
    <submittedName>
        <fullName evidence="5">Cystathionine beta-lyase</fullName>
    </submittedName>
</protein>
<dbReference type="Pfam" id="PF01053">
    <property type="entry name" value="Cys_Met_Meta_PP"/>
    <property type="match status" value="1"/>
</dbReference>
<organism evidence="5 6">
    <name type="scientific">Aureobasidium pullulans</name>
    <name type="common">Black yeast</name>
    <name type="synonym">Pullularia pullulans</name>
    <dbReference type="NCBI Taxonomy" id="5580"/>
    <lineage>
        <taxon>Eukaryota</taxon>
        <taxon>Fungi</taxon>
        <taxon>Dikarya</taxon>
        <taxon>Ascomycota</taxon>
        <taxon>Pezizomycotina</taxon>
        <taxon>Dothideomycetes</taxon>
        <taxon>Dothideomycetidae</taxon>
        <taxon>Dothideales</taxon>
        <taxon>Saccotheciaceae</taxon>
        <taxon>Aureobasidium</taxon>
    </lineage>
</organism>
<dbReference type="Gene3D" id="3.90.1150.10">
    <property type="entry name" value="Aspartate Aminotransferase, domain 1"/>
    <property type="match status" value="1"/>
</dbReference>
<dbReference type="PANTHER" id="PTHR11808">
    <property type="entry name" value="TRANS-SULFURATION ENZYME FAMILY MEMBER"/>
    <property type="match status" value="1"/>
</dbReference>
<gene>
    <name evidence="5" type="ORF">D6D20_06190</name>
</gene>
<name>A0A4S8Z497_AURPU</name>